<feature type="compositionally biased region" description="Low complexity" evidence="1">
    <location>
        <begin position="197"/>
        <end position="235"/>
    </location>
</feature>
<organism evidence="2 3">
    <name type="scientific">Urochloa decumbens</name>
    <dbReference type="NCBI Taxonomy" id="240449"/>
    <lineage>
        <taxon>Eukaryota</taxon>
        <taxon>Viridiplantae</taxon>
        <taxon>Streptophyta</taxon>
        <taxon>Embryophyta</taxon>
        <taxon>Tracheophyta</taxon>
        <taxon>Spermatophyta</taxon>
        <taxon>Magnoliopsida</taxon>
        <taxon>Liliopsida</taxon>
        <taxon>Poales</taxon>
        <taxon>Poaceae</taxon>
        <taxon>PACMAD clade</taxon>
        <taxon>Panicoideae</taxon>
        <taxon>Panicodae</taxon>
        <taxon>Paniceae</taxon>
        <taxon>Melinidinae</taxon>
        <taxon>Urochloa</taxon>
    </lineage>
</organism>
<evidence type="ECO:0008006" key="4">
    <source>
        <dbReference type="Google" id="ProtNLM"/>
    </source>
</evidence>
<dbReference type="AlphaFoldDB" id="A0ABC9CJ93"/>
<dbReference type="Proteomes" id="UP001497457">
    <property type="component" value="Chromosome 3rd"/>
</dbReference>
<feature type="compositionally biased region" description="Basic residues" evidence="1">
    <location>
        <begin position="50"/>
        <end position="59"/>
    </location>
</feature>
<dbReference type="EMBL" id="OZ075113">
    <property type="protein sequence ID" value="CAL5021737.1"/>
    <property type="molecule type" value="Genomic_DNA"/>
</dbReference>
<protein>
    <recommendedName>
        <fullName evidence="4">C2 domain-containing protein</fullName>
    </recommendedName>
</protein>
<evidence type="ECO:0000313" key="2">
    <source>
        <dbReference type="EMBL" id="CAL5021737.1"/>
    </source>
</evidence>
<reference evidence="2" key="1">
    <citation type="submission" date="2024-10" db="EMBL/GenBank/DDBJ databases">
        <authorList>
            <person name="Ryan C."/>
        </authorList>
    </citation>
    <scope>NUCLEOTIDE SEQUENCE [LARGE SCALE GENOMIC DNA]</scope>
</reference>
<evidence type="ECO:0000256" key="1">
    <source>
        <dbReference type="SAM" id="MobiDB-lite"/>
    </source>
</evidence>
<gene>
    <name evidence="2" type="ORF">URODEC1_LOCUS76157</name>
</gene>
<dbReference type="PANTHER" id="PTHR32246:SF21">
    <property type="entry name" value="OS02G0518000 PROTEIN"/>
    <property type="match status" value="1"/>
</dbReference>
<keyword evidence="3" id="KW-1185">Reference proteome</keyword>
<dbReference type="PANTHER" id="PTHR32246">
    <property type="entry name" value="INGRESSION PROTEIN FIC1"/>
    <property type="match status" value="1"/>
</dbReference>
<dbReference type="InterPro" id="IPR035892">
    <property type="entry name" value="C2_domain_sf"/>
</dbReference>
<feature type="compositionally biased region" description="Basic and acidic residues" evidence="1">
    <location>
        <begin position="93"/>
        <end position="102"/>
    </location>
</feature>
<evidence type="ECO:0000313" key="3">
    <source>
        <dbReference type="Proteomes" id="UP001497457"/>
    </source>
</evidence>
<name>A0ABC9CJ93_9POAL</name>
<dbReference type="SUPFAM" id="SSF49562">
    <property type="entry name" value="C2 domain (Calcium/lipid-binding domain, CaLB)"/>
    <property type="match status" value="1"/>
</dbReference>
<proteinExistence type="predicted"/>
<accession>A0ABC9CJ93</accession>
<feature type="compositionally biased region" description="Basic and acidic residues" evidence="1">
    <location>
        <begin position="176"/>
        <end position="186"/>
    </location>
</feature>
<sequence length="379" mass="39544">MELPRRRRPEPAAIDITWVSCRGVRSSLPFHTPCLYASIFVAPSSARGVHGSRRPHRVKTPTDRAGGANPEWDAPLRLYLPVEASPPPPEAEAAGKDKKDDTAGGGGDDDDVLLLRFDIKAEVAVLGDKLTASAAVPVPGLVADGRTRRVSYQLAGPDGRQPNGVISFSYAFHRRNNGDDDGHSSSDDGEGQLVAVTPSPCSTESSTTSPVAHSPPTTPASPCSTESSTTTSPVAHSPPTPTAPASPRLYPAIDPWPPLAPEQMLPAPIYPPPPPVTRPDAAAVTVASSRCYPPPPPATPVEPVSAVYPPLPETAKTSSCSVYPPPPAGAEAVPASVMYPTVDLAPVSCYPPPPALYGVECGYAAAAPGWGWDDRCLYG</sequence>
<feature type="region of interest" description="Disordered" evidence="1">
    <location>
        <begin position="173"/>
        <end position="255"/>
    </location>
</feature>
<feature type="region of interest" description="Disordered" evidence="1">
    <location>
        <begin position="47"/>
        <end position="107"/>
    </location>
</feature>